<dbReference type="PANTHER" id="PTHR21060">
    <property type="entry name" value="ACETATE KINASE"/>
    <property type="match status" value="1"/>
</dbReference>
<keyword evidence="5 6" id="KW-0067">ATP-binding</keyword>
<comment type="cofactor">
    <cofactor evidence="6">
        <name>Mg(2+)</name>
        <dbReference type="ChEBI" id="CHEBI:18420"/>
    </cofactor>
    <cofactor evidence="6">
        <name>Mn(2+)</name>
        <dbReference type="ChEBI" id="CHEBI:29035"/>
    </cofactor>
    <text evidence="6">Mg(2+). Can also accept Mn(2+).</text>
</comment>
<evidence type="ECO:0000256" key="7">
    <source>
        <dbReference type="RuleBase" id="RU003835"/>
    </source>
</evidence>
<keyword evidence="2 6" id="KW-0808">Transferase</keyword>
<feature type="binding site" evidence="6">
    <location>
        <position position="380"/>
    </location>
    <ligand>
        <name>Mg(2+)</name>
        <dbReference type="ChEBI" id="CHEBI:18420"/>
    </ligand>
</feature>
<dbReference type="SUPFAM" id="SSF53067">
    <property type="entry name" value="Actin-like ATPase domain"/>
    <property type="match status" value="2"/>
</dbReference>
<dbReference type="InterPro" id="IPR004372">
    <property type="entry name" value="Ac/propionate_kinase"/>
</dbReference>
<dbReference type="EC" id="2.7.2.1" evidence="6"/>
<dbReference type="PROSITE" id="PS01075">
    <property type="entry name" value="ACETATE_KINASE_1"/>
    <property type="match status" value="1"/>
</dbReference>
<keyword evidence="4 6" id="KW-0418">Kinase</keyword>
<organism evidence="8 9">
    <name type="scientific">Weissella fermenti</name>
    <dbReference type="NCBI Taxonomy" id="2987699"/>
    <lineage>
        <taxon>Bacteria</taxon>
        <taxon>Bacillati</taxon>
        <taxon>Bacillota</taxon>
        <taxon>Bacilli</taxon>
        <taxon>Lactobacillales</taxon>
        <taxon>Lactobacillaceae</taxon>
        <taxon>Weissella</taxon>
    </lineage>
</organism>
<keyword evidence="9" id="KW-1185">Reference proteome</keyword>
<keyword evidence="6" id="KW-0963">Cytoplasm</keyword>
<dbReference type="InterPro" id="IPR043129">
    <property type="entry name" value="ATPase_NBD"/>
</dbReference>
<comment type="caution">
    <text evidence="8">The sequence shown here is derived from an EMBL/GenBank/DDBJ whole genome shotgun (WGS) entry which is preliminary data.</text>
</comment>
<sequence>MAKTLAINAGSSSLKFQLLEMPAETVIAKGQIERIGLPESVFTMKFNGEKTEIVRDIADHKEAIEEMLEQFRAQNVADKSEITGVGHRVVAGGEWFNKSVIVDEEVLHKIHRLADYAPLHNPANATGIEVFQELLPDAISVAVFDTAFHQTLPRENYLYPLPYEYYTKYGARKYGAHGTSHRYVAERTADILGKPLEELKIITLHLGAGASITAIKDGKSFDTSMGFTPLAGLMMATRAGDVDPSLIYYIQEREGLSNGEMLKILNNKSGLLGVSTLSSDMRDLEEVADTNEHAKLALDMFLNRVIRYLAQYTFEMGGVDAIVFTAGIGENAANVREDIIDRLDFLGIKLDKEANNVRGVERVISTDDSTAKVLLVPTNEELEIARDVERLKAQAGK</sequence>
<feature type="site" description="Transition state stabilizer" evidence="6">
    <location>
        <position position="177"/>
    </location>
</feature>
<keyword evidence="3 6" id="KW-0547">Nucleotide-binding</keyword>
<feature type="binding site" evidence="6">
    <location>
        <begin position="205"/>
        <end position="209"/>
    </location>
    <ligand>
        <name>ATP</name>
        <dbReference type="ChEBI" id="CHEBI:30616"/>
    </ligand>
</feature>
<evidence type="ECO:0000313" key="9">
    <source>
        <dbReference type="Proteomes" id="UP001146336"/>
    </source>
</evidence>
<evidence type="ECO:0000256" key="1">
    <source>
        <dbReference type="ARBA" id="ARBA00008748"/>
    </source>
</evidence>
<feature type="active site" description="Proton donor/acceptor" evidence="6">
    <location>
        <position position="145"/>
    </location>
</feature>
<gene>
    <name evidence="6" type="primary">ackA</name>
    <name evidence="8" type="ORF">OIT47_011760</name>
</gene>
<dbReference type="PRINTS" id="PR00471">
    <property type="entry name" value="ACETATEKNASE"/>
</dbReference>
<dbReference type="PIRSF" id="PIRSF000722">
    <property type="entry name" value="Acetate_prop_kin"/>
    <property type="match status" value="1"/>
</dbReference>
<dbReference type="GO" id="GO:0016301">
    <property type="term" value="F:kinase activity"/>
    <property type="evidence" value="ECO:0007669"/>
    <property type="project" value="UniProtKB-KW"/>
</dbReference>
<feature type="binding site" evidence="6">
    <location>
        <begin position="280"/>
        <end position="282"/>
    </location>
    <ligand>
        <name>ATP</name>
        <dbReference type="ChEBI" id="CHEBI:30616"/>
    </ligand>
</feature>
<dbReference type="PROSITE" id="PS01076">
    <property type="entry name" value="ACETATE_KINASE_2"/>
    <property type="match status" value="1"/>
</dbReference>
<comment type="pathway">
    <text evidence="6">Metabolic intermediate biosynthesis; acetyl-CoA biosynthesis; acetyl-CoA from acetate: step 1/2.</text>
</comment>
<dbReference type="InterPro" id="IPR023865">
    <property type="entry name" value="Aliphatic_acid_kinase_CS"/>
</dbReference>
<keyword evidence="6" id="KW-0479">Metal-binding</keyword>
<feature type="binding site" evidence="6">
    <location>
        <begin position="327"/>
        <end position="331"/>
    </location>
    <ligand>
        <name>ATP</name>
        <dbReference type="ChEBI" id="CHEBI:30616"/>
    </ligand>
</feature>
<evidence type="ECO:0000313" key="8">
    <source>
        <dbReference type="EMBL" id="MDF9300937.1"/>
    </source>
</evidence>
<evidence type="ECO:0000256" key="2">
    <source>
        <dbReference type="ARBA" id="ARBA00022679"/>
    </source>
</evidence>
<dbReference type="NCBIfam" id="TIGR00016">
    <property type="entry name" value="ackA"/>
    <property type="match status" value="1"/>
</dbReference>
<name>A0ABT6D5Z3_9LACO</name>
<dbReference type="CDD" id="cd24010">
    <property type="entry name" value="ASKHA_NBD_AcK_PK"/>
    <property type="match status" value="1"/>
</dbReference>
<reference evidence="8" key="1">
    <citation type="submission" date="2023-03" db="EMBL/GenBank/DDBJ databases">
        <title>Comparative genomics of Weissella fermenti BK2, and weissella type species.</title>
        <authorList>
            <person name="Lee J.K."/>
            <person name="Baek J.H."/>
            <person name="Kim J.M."/>
            <person name="Choi D.G."/>
            <person name="Jeon C.O."/>
        </authorList>
    </citation>
    <scope>NUCLEOTIDE SEQUENCE</scope>
    <source>
        <strain evidence="8">BK2</strain>
    </source>
</reference>
<comment type="similarity">
    <text evidence="1 6 7">Belongs to the acetokinase family.</text>
</comment>
<evidence type="ECO:0000256" key="3">
    <source>
        <dbReference type="ARBA" id="ARBA00022741"/>
    </source>
</evidence>
<accession>A0ABT6D5Z3</accession>
<feature type="binding site" evidence="6">
    <location>
        <position position="8"/>
    </location>
    <ligand>
        <name>Mg(2+)</name>
        <dbReference type="ChEBI" id="CHEBI:18420"/>
    </ligand>
</feature>
<proteinExistence type="inferred from homology"/>
<evidence type="ECO:0000256" key="4">
    <source>
        <dbReference type="ARBA" id="ARBA00022777"/>
    </source>
</evidence>
<dbReference type="EMBL" id="JAOZFC020000004">
    <property type="protein sequence ID" value="MDF9300937.1"/>
    <property type="molecule type" value="Genomic_DNA"/>
</dbReference>
<dbReference type="Pfam" id="PF00871">
    <property type="entry name" value="Acetate_kinase"/>
    <property type="match status" value="1"/>
</dbReference>
<feature type="binding site" evidence="6">
    <location>
        <position position="88"/>
    </location>
    <ligand>
        <name>substrate</name>
    </ligand>
</feature>
<dbReference type="Proteomes" id="UP001146336">
    <property type="component" value="Unassembled WGS sequence"/>
</dbReference>
<dbReference type="InterPro" id="IPR000890">
    <property type="entry name" value="Aliphatic_acid_kin_short-chain"/>
</dbReference>
<evidence type="ECO:0000256" key="5">
    <source>
        <dbReference type="ARBA" id="ARBA00022840"/>
    </source>
</evidence>
<comment type="catalytic activity">
    <reaction evidence="6">
        <text>acetate + ATP = acetyl phosphate + ADP</text>
        <dbReference type="Rhea" id="RHEA:11352"/>
        <dbReference type="ChEBI" id="CHEBI:22191"/>
        <dbReference type="ChEBI" id="CHEBI:30089"/>
        <dbReference type="ChEBI" id="CHEBI:30616"/>
        <dbReference type="ChEBI" id="CHEBI:456216"/>
        <dbReference type="EC" id="2.7.2.1"/>
    </reaction>
</comment>
<dbReference type="Gene3D" id="3.30.420.40">
    <property type="match status" value="2"/>
</dbReference>
<evidence type="ECO:0000256" key="6">
    <source>
        <dbReference type="HAMAP-Rule" id="MF_00020"/>
    </source>
</evidence>
<dbReference type="PANTHER" id="PTHR21060:SF15">
    <property type="entry name" value="ACETATE KINASE-RELATED"/>
    <property type="match status" value="1"/>
</dbReference>
<dbReference type="RefSeq" id="WP_199404188.1">
    <property type="nucleotide sequence ID" value="NZ_JAOZFC020000004.1"/>
</dbReference>
<dbReference type="HAMAP" id="MF_00020">
    <property type="entry name" value="Acetate_kinase"/>
    <property type="match status" value="1"/>
</dbReference>
<comment type="subcellular location">
    <subcellularLocation>
        <location evidence="6">Cytoplasm</location>
    </subcellularLocation>
</comment>
<keyword evidence="6" id="KW-0460">Magnesium</keyword>
<comment type="subunit">
    <text evidence="6">Homodimer.</text>
</comment>
<feature type="binding site" evidence="6">
    <location>
        <position position="15"/>
    </location>
    <ligand>
        <name>ATP</name>
        <dbReference type="ChEBI" id="CHEBI:30616"/>
    </ligand>
</feature>
<feature type="site" description="Transition state stabilizer" evidence="6">
    <location>
        <position position="238"/>
    </location>
</feature>
<comment type="function">
    <text evidence="6">Catalyzes the formation of acetyl phosphate from acetate and ATP. Can also catalyze the reverse reaction.</text>
</comment>
<protein>
    <recommendedName>
        <fullName evidence="6">Acetate kinase</fullName>
        <ecNumber evidence="6">2.7.2.1</ecNumber>
    </recommendedName>
    <alternativeName>
        <fullName evidence="6">Acetokinase</fullName>
    </alternativeName>
</protein>